<dbReference type="EMBL" id="JAUIYO010000021">
    <property type="protein sequence ID" value="MFK2827098.1"/>
    <property type="molecule type" value="Genomic_DNA"/>
</dbReference>
<reference evidence="2 3" key="1">
    <citation type="submission" date="2023-07" db="EMBL/GenBank/DDBJ databases">
        <title>Bacillus lucianemedeirus sp. nov, a new species isolated from an immunobiological production facility.</title>
        <authorList>
            <person name="Costa L.V."/>
            <person name="Miranda R.V.S.L."/>
            <person name="Brandao M.L.L."/>
            <person name="Reis C.M.F."/>
            <person name="Frazao A.M."/>
            <person name="Cruz F.V."/>
            <person name="Baio P.V.P."/>
            <person name="Veras J.F.C."/>
            <person name="Ramos J.N."/>
            <person name="Vieira V."/>
        </authorList>
    </citation>
    <scope>NUCLEOTIDE SEQUENCE [LARGE SCALE GENOMIC DNA]</scope>
    <source>
        <strain evidence="2 3">B190/17</strain>
    </source>
</reference>
<gene>
    <name evidence="2" type="ORF">QYG89_15745</name>
</gene>
<sequence length="56" mass="6958">MVKLRRKEKRRINNERYSIGDFFLDLLLWVPELLLLPIRLLFLGIRLIVRWIVDFF</sequence>
<organism evidence="2 3">
    <name type="scientific">Bacillus lumedeiriae</name>
    <dbReference type="NCBI Taxonomy" id="3058829"/>
    <lineage>
        <taxon>Bacteria</taxon>
        <taxon>Bacillati</taxon>
        <taxon>Bacillota</taxon>
        <taxon>Bacilli</taxon>
        <taxon>Bacillales</taxon>
        <taxon>Bacillaceae</taxon>
        <taxon>Bacillus</taxon>
    </lineage>
</organism>
<keyword evidence="1" id="KW-1133">Transmembrane helix</keyword>
<keyword evidence="3" id="KW-1185">Reference proteome</keyword>
<dbReference type="RefSeq" id="WP_404319060.1">
    <property type="nucleotide sequence ID" value="NZ_JAUIYO010000021.1"/>
</dbReference>
<keyword evidence="1" id="KW-0812">Transmembrane</keyword>
<dbReference type="Proteomes" id="UP001619911">
    <property type="component" value="Unassembled WGS sequence"/>
</dbReference>
<evidence type="ECO:0000313" key="3">
    <source>
        <dbReference type="Proteomes" id="UP001619911"/>
    </source>
</evidence>
<name>A0ABW8IC61_9BACI</name>
<accession>A0ABW8IC61</accession>
<keyword evidence="1" id="KW-0472">Membrane</keyword>
<evidence type="ECO:0000313" key="2">
    <source>
        <dbReference type="EMBL" id="MFK2827098.1"/>
    </source>
</evidence>
<comment type="caution">
    <text evidence="2">The sequence shown here is derived from an EMBL/GenBank/DDBJ whole genome shotgun (WGS) entry which is preliminary data.</text>
</comment>
<feature type="transmembrane region" description="Helical" evidence="1">
    <location>
        <begin position="21"/>
        <end position="49"/>
    </location>
</feature>
<evidence type="ECO:0000256" key="1">
    <source>
        <dbReference type="SAM" id="Phobius"/>
    </source>
</evidence>
<proteinExistence type="predicted"/>
<protein>
    <submittedName>
        <fullName evidence="2">Uncharacterized protein</fullName>
    </submittedName>
</protein>